<evidence type="ECO:0000256" key="2">
    <source>
        <dbReference type="ARBA" id="ARBA00022448"/>
    </source>
</evidence>
<evidence type="ECO:0000256" key="3">
    <source>
        <dbReference type="ARBA" id="ARBA00022475"/>
    </source>
</evidence>
<keyword evidence="7 8" id="KW-0472">Membrane</keyword>
<feature type="transmembrane region" description="Helical" evidence="8">
    <location>
        <begin position="256"/>
        <end position="273"/>
    </location>
</feature>
<feature type="transmembrane region" description="Helical" evidence="8">
    <location>
        <begin position="43"/>
        <end position="66"/>
    </location>
</feature>
<feature type="transmembrane region" description="Helical" evidence="8">
    <location>
        <begin position="134"/>
        <end position="153"/>
    </location>
</feature>
<reference evidence="9" key="1">
    <citation type="submission" date="2023-08" db="EMBL/GenBank/DDBJ databases">
        <title>Functional and genomic diversity of the sorghum phyllosphere microbiome.</title>
        <authorList>
            <person name="Shade A."/>
        </authorList>
    </citation>
    <scope>NUCLEOTIDE SEQUENCE</scope>
    <source>
        <strain evidence="9">SORGH_AS_0974</strain>
    </source>
</reference>
<dbReference type="Pfam" id="PF02653">
    <property type="entry name" value="BPD_transp_2"/>
    <property type="match status" value="1"/>
</dbReference>
<accession>A0AAJ2BCG5</accession>
<dbReference type="CDD" id="cd06579">
    <property type="entry name" value="TM_PBP1_transp_AraH_like"/>
    <property type="match status" value="1"/>
</dbReference>
<sequence>MRKLFSPIKGRDPYIVILAVSTVLAFAVMAVTVPDRFLHVDNFASMAIQLSELGLFSVAMALSLIIGGIDLSVVAVANLAAIVAALVMRLIAADDASLAMLVIAFSCGLVSALMIGVIVGLINGMLVTRLGVPSILATLATMTLFTGISFGITGGSAISGLPEGIDQLGRASIFAIPAPFIAFAVIWFAVDLMLRKTRLGTTMMLVGASLKVARFSGIATGRIILVTHLLCSVIAALAGFISLLRMNSANADYGGTYVLLAILVSVLGGISVAGGAGRMIGVLISLVLLQFLSTGFNMLLLFVPDGNFFRDFVWGVLLLAIMALSHPLRRGKS</sequence>
<dbReference type="GO" id="GO:0005886">
    <property type="term" value="C:plasma membrane"/>
    <property type="evidence" value="ECO:0007669"/>
    <property type="project" value="UniProtKB-SubCell"/>
</dbReference>
<feature type="transmembrane region" description="Helical" evidence="8">
    <location>
        <begin position="73"/>
        <end position="92"/>
    </location>
</feature>
<dbReference type="AlphaFoldDB" id="A0AAJ2BCG5"/>
<evidence type="ECO:0000256" key="5">
    <source>
        <dbReference type="ARBA" id="ARBA00022692"/>
    </source>
</evidence>
<dbReference type="Proteomes" id="UP001255601">
    <property type="component" value="Unassembled WGS sequence"/>
</dbReference>
<keyword evidence="5 8" id="KW-0812">Transmembrane</keyword>
<feature type="transmembrane region" description="Helical" evidence="8">
    <location>
        <begin position="308"/>
        <end position="328"/>
    </location>
</feature>
<dbReference type="PANTHER" id="PTHR32196:SF21">
    <property type="entry name" value="ABC TRANSPORTER PERMEASE PROTEIN YPHD-RELATED"/>
    <property type="match status" value="1"/>
</dbReference>
<evidence type="ECO:0000256" key="4">
    <source>
        <dbReference type="ARBA" id="ARBA00022519"/>
    </source>
</evidence>
<gene>
    <name evidence="9" type="ORF">QE369_002424</name>
</gene>
<keyword evidence="3" id="KW-1003">Cell membrane</keyword>
<keyword evidence="4" id="KW-0997">Cell inner membrane</keyword>
<feature type="transmembrane region" description="Helical" evidence="8">
    <location>
        <begin position="173"/>
        <end position="194"/>
    </location>
</feature>
<evidence type="ECO:0000313" key="9">
    <source>
        <dbReference type="EMBL" id="MDR6102227.1"/>
    </source>
</evidence>
<dbReference type="EMBL" id="JAVIZC010000003">
    <property type="protein sequence ID" value="MDR6102227.1"/>
    <property type="molecule type" value="Genomic_DNA"/>
</dbReference>
<comment type="caution">
    <text evidence="9">The sequence shown here is derived from an EMBL/GenBank/DDBJ whole genome shotgun (WGS) entry which is preliminary data.</text>
</comment>
<feature type="transmembrane region" description="Helical" evidence="8">
    <location>
        <begin position="12"/>
        <end position="31"/>
    </location>
</feature>
<feature type="transmembrane region" description="Helical" evidence="8">
    <location>
        <begin position="280"/>
        <end position="302"/>
    </location>
</feature>
<dbReference type="InterPro" id="IPR001851">
    <property type="entry name" value="ABC_transp_permease"/>
</dbReference>
<dbReference type="GO" id="GO:0022857">
    <property type="term" value="F:transmembrane transporter activity"/>
    <property type="evidence" value="ECO:0007669"/>
    <property type="project" value="InterPro"/>
</dbReference>
<evidence type="ECO:0000256" key="7">
    <source>
        <dbReference type="ARBA" id="ARBA00023136"/>
    </source>
</evidence>
<comment type="subcellular location">
    <subcellularLocation>
        <location evidence="1">Cell membrane</location>
        <topology evidence="1">Multi-pass membrane protein</topology>
    </subcellularLocation>
</comment>
<keyword evidence="9" id="KW-0762">Sugar transport</keyword>
<evidence type="ECO:0000256" key="1">
    <source>
        <dbReference type="ARBA" id="ARBA00004651"/>
    </source>
</evidence>
<keyword evidence="2" id="KW-0813">Transport</keyword>
<keyword evidence="6 8" id="KW-1133">Transmembrane helix</keyword>
<feature type="transmembrane region" description="Helical" evidence="8">
    <location>
        <begin position="98"/>
        <end position="122"/>
    </location>
</feature>
<evidence type="ECO:0000256" key="6">
    <source>
        <dbReference type="ARBA" id="ARBA00022989"/>
    </source>
</evidence>
<feature type="transmembrane region" description="Helical" evidence="8">
    <location>
        <begin position="223"/>
        <end position="244"/>
    </location>
</feature>
<name>A0AAJ2BCG5_9HYPH</name>
<organism evidence="9 10">
    <name type="scientific">Agrobacterium larrymoorei</name>
    <dbReference type="NCBI Taxonomy" id="160699"/>
    <lineage>
        <taxon>Bacteria</taxon>
        <taxon>Pseudomonadati</taxon>
        <taxon>Pseudomonadota</taxon>
        <taxon>Alphaproteobacteria</taxon>
        <taxon>Hyphomicrobiales</taxon>
        <taxon>Rhizobiaceae</taxon>
        <taxon>Rhizobium/Agrobacterium group</taxon>
        <taxon>Agrobacterium</taxon>
    </lineage>
</organism>
<dbReference type="RefSeq" id="WP_309771003.1">
    <property type="nucleotide sequence ID" value="NZ_JAVIZC010000003.1"/>
</dbReference>
<evidence type="ECO:0000256" key="8">
    <source>
        <dbReference type="SAM" id="Phobius"/>
    </source>
</evidence>
<proteinExistence type="predicted"/>
<protein>
    <submittedName>
        <fullName evidence="9">Simple sugar transport system permease protein</fullName>
    </submittedName>
</protein>
<evidence type="ECO:0000313" key="10">
    <source>
        <dbReference type="Proteomes" id="UP001255601"/>
    </source>
</evidence>
<dbReference type="PANTHER" id="PTHR32196">
    <property type="entry name" value="ABC TRANSPORTER PERMEASE PROTEIN YPHD-RELATED-RELATED"/>
    <property type="match status" value="1"/>
</dbReference>